<gene>
    <name evidence="5" type="ORF">CGLY_05410</name>
</gene>
<keyword evidence="3" id="KW-0949">S-adenosyl-L-methionine</keyword>
<dbReference type="OrthoDB" id="6064711at2"/>
<protein>
    <submittedName>
        <fullName evidence="5">Putative methyltransferase type 12</fullName>
    </submittedName>
</protein>
<dbReference type="CDD" id="cd02440">
    <property type="entry name" value="AdoMet_MTases"/>
    <property type="match status" value="1"/>
</dbReference>
<dbReference type="GO" id="GO:0032259">
    <property type="term" value="P:methylation"/>
    <property type="evidence" value="ECO:0007669"/>
    <property type="project" value="UniProtKB-KW"/>
</dbReference>
<dbReference type="Pfam" id="PF13649">
    <property type="entry name" value="Methyltransf_25"/>
    <property type="match status" value="1"/>
</dbReference>
<keyword evidence="1 5" id="KW-0489">Methyltransferase</keyword>
<dbReference type="SUPFAM" id="SSF53335">
    <property type="entry name" value="S-adenosyl-L-methionine-dependent methyltransferases"/>
    <property type="match status" value="1"/>
</dbReference>
<dbReference type="STRING" id="1404245.CGLY_05410"/>
<dbReference type="eggNOG" id="COG0500">
    <property type="taxonomic scope" value="Bacteria"/>
</dbReference>
<proteinExistence type="predicted"/>
<evidence type="ECO:0000256" key="2">
    <source>
        <dbReference type="ARBA" id="ARBA00022679"/>
    </source>
</evidence>
<dbReference type="GO" id="GO:0008168">
    <property type="term" value="F:methyltransferase activity"/>
    <property type="evidence" value="ECO:0007669"/>
    <property type="project" value="UniProtKB-KW"/>
</dbReference>
<keyword evidence="6" id="KW-1185">Reference proteome</keyword>
<dbReference type="PANTHER" id="PTHR43464">
    <property type="entry name" value="METHYLTRANSFERASE"/>
    <property type="match status" value="1"/>
</dbReference>
<dbReference type="Proteomes" id="UP000023703">
    <property type="component" value="Chromosome"/>
</dbReference>
<dbReference type="PANTHER" id="PTHR43464:SF19">
    <property type="entry name" value="UBIQUINONE BIOSYNTHESIS O-METHYLTRANSFERASE, MITOCHONDRIAL"/>
    <property type="match status" value="1"/>
</dbReference>
<evidence type="ECO:0000256" key="3">
    <source>
        <dbReference type="ARBA" id="ARBA00022691"/>
    </source>
</evidence>
<sequence>MLPWDHNSFYHRLLMEQLPTGCGQVLDVGCGSGAFAAQLAERVDHVDALDRSPAMINRAQRRVPDNVTCILGDVLESPPPRDTYDAIFSISTLHHMELTDVLPVLAAALRPGGILAAIALPKTDLRREWPVELAATVTHHALGGLFHVRQSLGLQSPYSTDPADTSMPMDLSPSLTTREVARTAAPLLPASRVRRLLFWRYLLTWQKPH</sequence>
<evidence type="ECO:0000256" key="1">
    <source>
        <dbReference type="ARBA" id="ARBA00022603"/>
    </source>
</evidence>
<feature type="domain" description="Methyltransferase" evidence="4">
    <location>
        <begin position="25"/>
        <end position="113"/>
    </location>
</feature>
<dbReference type="InterPro" id="IPR041698">
    <property type="entry name" value="Methyltransf_25"/>
</dbReference>
<name>X5E7W2_9CORY</name>
<reference evidence="5 6" key="1">
    <citation type="journal article" date="2015" name="Int. J. Syst. Evol. Microbiol.">
        <title>Revisiting Corynebacterium glyciniphilum (ex Kubota et al., 1972) sp. nov., nom. rev., isolated from putrefied banana.</title>
        <authorList>
            <person name="Al-Dilaimi A."/>
            <person name="Bednarz H."/>
            <person name="Lomker A."/>
            <person name="Niehaus K."/>
            <person name="Kalinowski J."/>
            <person name="Ruckert C."/>
        </authorList>
    </citation>
    <scope>NUCLEOTIDE SEQUENCE [LARGE SCALE GENOMIC DNA]</scope>
    <source>
        <strain evidence="5">AJ 3170</strain>
    </source>
</reference>
<evidence type="ECO:0000259" key="4">
    <source>
        <dbReference type="Pfam" id="PF13649"/>
    </source>
</evidence>
<dbReference type="RefSeq" id="WP_038547126.1">
    <property type="nucleotide sequence ID" value="NZ_CP006842.1"/>
</dbReference>
<evidence type="ECO:0000313" key="5">
    <source>
        <dbReference type="EMBL" id="AHW63530.1"/>
    </source>
</evidence>
<dbReference type="InterPro" id="IPR029063">
    <property type="entry name" value="SAM-dependent_MTases_sf"/>
</dbReference>
<evidence type="ECO:0000313" key="6">
    <source>
        <dbReference type="Proteomes" id="UP000023703"/>
    </source>
</evidence>
<accession>X5E7W2</accession>
<dbReference type="EMBL" id="CP006842">
    <property type="protein sequence ID" value="AHW63530.1"/>
    <property type="molecule type" value="Genomic_DNA"/>
</dbReference>
<dbReference type="AlphaFoldDB" id="X5E7W2"/>
<organism evidence="5 6">
    <name type="scientific">Corynebacterium glyciniphilum AJ 3170</name>
    <dbReference type="NCBI Taxonomy" id="1404245"/>
    <lineage>
        <taxon>Bacteria</taxon>
        <taxon>Bacillati</taxon>
        <taxon>Actinomycetota</taxon>
        <taxon>Actinomycetes</taxon>
        <taxon>Mycobacteriales</taxon>
        <taxon>Corynebacteriaceae</taxon>
        <taxon>Corynebacterium</taxon>
    </lineage>
</organism>
<dbReference type="Gene3D" id="3.40.50.150">
    <property type="entry name" value="Vaccinia Virus protein VP39"/>
    <property type="match status" value="1"/>
</dbReference>
<dbReference type="HOGENOM" id="CLU_090578_0_0_11"/>
<keyword evidence="2 5" id="KW-0808">Transferase</keyword>
<dbReference type="KEGG" id="cgy:CGLY_05410"/>